<reference evidence="2 3" key="1">
    <citation type="submission" date="2020-08" db="EMBL/GenBank/DDBJ databases">
        <title>Genomic Encyclopedia of Type Strains, Phase IV (KMG-IV): sequencing the most valuable type-strain genomes for metagenomic binning, comparative biology and taxonomic classification.</title>
        <authorList>
            <person name="Goeker M."/>
        </authorList>
    </citation>
    <scope>NUCLEOTIDE SEQUENCE [LARGE SCALE GENOMIC DNA]</scope>
    <source>
        <strain evidence="2 3">DSM 28570</strain>
    </source>
</reference>
<accession>A0A840UVY9</accession>
<protein>
    <recommendedName>
        <fullName evidence="1">AB hydrolase-1 domain-containing protein</fullName>
    </recommendedName>
</protein>
<gene>
    <name evidence="2" type="ORF">HNQ81_001295</name>
</gene>
<dbReference type="InterPro" id="IPR000073">
    <property type="entry name" value="AB_hydrolase_1"/>
</dbReference>
<evidence type="ECO:0000313" key="2">
    <source>
        <dbReference type="EMBL" id="MBB5347574.1"/>
    </source>
</evidence>
<evidence type="ECO:0000259" key="1">
    <source>
        <dbReference type="Pfam" id="PF00561"/>
    </source>
</evidence>
<dbReference type="Proteomes" id="UP000539642">
    <property type="component" value="Unassembled WGS sequence"/>
</dbReference>
<dbReference type="Gene3D" id="3.40.50.1820">
    <property type="entry name" value="alpha/beta hydrolase"/>
    <property type="match status" value="1"/>
</dbReference>
<feature type="domain" description="AB hydrolase-1" evidence="1">
    <location>
        <begin position="73"/>
        <end position="199"/>
    </location>
</feature>
<dbReference type="SUPFAM" id="SSF53474">
    <property type="entry name" value="alpha/beta-Hydrolases"/>
    <property type="match status" value="1"/>
</dbReference>
<comment type="caution">
    <text evidence="2">The sequence shown here is derived from an EMBL/GenBank/DDBJ whole genome shotgun (WGS) entry which is preliminary data.</text>
</comment>
<proteinExistence type="predicted"/>
<sequence>MIKVAVVVAVLILIVVVLCRGNIQRSLLYYPGSYSLAEVRRSAAAGDRLLWPTDDVDYYGIISRDGPAAFKGTIVVCHGNAGAAVDRGYYIAALERRGYRVVVLEYPGYGGRPGELSEGSFVADARRAAQRARQEFGGPLYVWGESLGCGVASALAADADLRPQGVVLITPWDSLANEARVHYPWLPVRLLLHDRYDNAANLASYTGPVAVVMAGRDEIIPNRLTKALYRSLAQPKRLWTFAEAGHNDWPNHPGAGWWDEVLEFLTTGE</sequence>
<dbReference type="PANTHER" id="PTHR12277">
    <property type="entry name" value="ALPHA/BETA HYDROLASE DOMAIN-CONTAINING PROTEIN"/>
    <property type="match status" value="1"/>
</dbReference>
<keyword evidence="3" id="KW-1185">Reference proteome</keyword>
<evidence type="ECO:0000313" key="3">
    <source>
        <dbReference type="Proteomes" id="UP000539642"/>
    </source>
</evidence>
<dbReference type="Pfam" id="PF00561">
    <property type="entry name" value="Abhydrolase_1"/>
    <property type="match status" value="1"/>
</dbReference>
<dbReference type="RefSeq" id="WP_183349457.1">
    <property type="nucleotide sequence ID" value="NZ_JACHEO010000005.1"/>
</dbReference>
<dbReference type="EMBL" id="JACHEO010000005">
    <property type="protein sequence ID" value="MBB5347574.1"/>
    <property type="molecule type" value="Genomic_DNA"/>
</dbReference>
<organism evidence="2 3">
    <name type="scientific">Desulfoprunum benzoelyticum</name>
    <dbReference type="NCBI Taxonomy" id="1506996"/>
    <lineage>
        <taxon>Bacteria</taxon>
        <taxon>Pseudomonadati</taxon>
        <taxon>Thermodesulfobacteriota</taxon>
        <taxon>Desulfobulbia</taxon>
        <taxon>Desulfobulbales</taxon>
        <taxon>Desulfobulbaceae</taxon>
        <taxon>Desulfoprunum</taxon>
    </lineage>
</organism>
<dbReference type="AlphaFoldDB" id="A0A840UVY9"/>
<dbReference type="InterPro" id="IPR029058">
    <property type="entry name" value="AB_hydrolase_fold"/>
</dbReference>
<name>A0A840UVY9_9BACT</name>
<dbReference type="PANTHER" id="PTHR12277:SF79">
    <property type="entry name" value="XAA-PRO DIPEPTIDYL-PEPTIDASE-RELATED"/>
    <property type="match status" value="1"/>
</dbReference>